<dbReference type="RefSeq" id="WP_086785743.1">
    <property type="nucleotide sequence ID" value="NZ_JAGIOO010000001.1"/>
</dbReference>
<sequence>MASSLGGVQPLPVPTPPRDDSGRILPARPKQAAIVLLGFTALLYVLELVDALSGHALDTGGIIPRSLSGLDGILWGPLLHYGWDHLAANTVPLLVLGFLCFAGGLRQFVAVTAVVWVVGGIGTWLIGSSGTIHAGASGLIFGWLTYLLVRGVFLRRPLPILLAVVLFFFYGATLWGVLPGTPGVSWEGHLSGALGGVLAGWLVGRASRRAGTPAATA</sequence>
<dbReference type="EMBL" id="JAGIOO010000001">
    <property type="protein sequence ID" value="MBP2476743.1"/>
    <property type="molecule type" value="Genomic_DNA"/>
</dbReference>
<keyword evidence="2 6" id="KW-0812">Transmembrane</keyword>
<dbReference type="PANTHER" id="PTHR43731:SF9">
    <property type="entry name" value="SLR1461 PROTEIN"/>
    <property type="match status" value="1"/>
</dbReference>
<feature type="transmembrane region" description="Helical" evidence="6">
    <location>
        <begin position="81"/>
        <end position="101"/>
    </location>
</feature>
<proteinExistence type="predicted"/>
<evidence type="ECO:0000256" key="5">
    <source>
        <dbReference type="SAM" id="MobiDB-lite"/>
    </source>
</evidence>
<evidence type="ECO:0000313" key="8">
    <source>
        <dbReference type="EMBL" id="MBP2476743.1"/>
    </source>
</evidence>
<dbReference type="Pfam" id="PF01694">
    <property type="entry name" value="Rhomboid"/>
    <property type="match status" value="1"/>
</dbReference>
<feature type="domain" description="Peptidase S54 rhomboid" evidence="7">
    <location>
        <begin position="77"/>
        <end position="205"/>
    </location>
</feature>
<keyword evidence="9" id="KW-1185">Reference proteome</keyword>
<dbReference type="Gene3D" id="1.20.1540.10">
    <property type="entry name" value="Rhomboid-like"/>
    <property type="match status" value="1"/>
</dbReference>
<feature type="transmembrane region" description="Helical" evidence="6">
    <location>
        <begin position="184"/>
        <end position="203"/>
    </location>
</feature>
<feature type="transmembrane region" description="Helical" evidence="6">
    <location>
        <begin position="132"/>
        <end position="153"/>
    </location>
</feature>
<comment type="caution">
    <text evidence="8">The sequence shown here is derived from an EMBL/GenBank/DDBJ whole genome shotgun (WGS) entry which is preliminary data.</text>
</comment>
<evidence type="ECO:0000256" key="6">
    <source>
        <dbReference type="SAM" id="Phobius"/>
    </source>
</evidence>
<feature type="transmembrane region" description="Helical" evidence="6">
    <location>
        <begin position="32"/>
        <end position="49"/>
    </location>
</feature>
<evidence type="ECO:0000259" key="7">
    <source>
        <dbReference type="Pfam" id="PF01694"/>
    </source>
</evidence>
<protein>
    <submittedName>
        <fullName evidence="8">Membrane associated rhomboid family serine protease</fullName>
    </submittedName>
</protein>
<dbReference type="InterPro" id="IPR050925">
    <property type="entry name" value="Rhomboid_protease_S54"/>
</dbReference>
<evidence type="ECO:0000256" key="4">
    <source>
        <dbReference type="ARBA" id="ARBA00023136"/>
    </source>
</evidence>
<dbReference type="InterPro" id="IPR035952">
    <property type="entry name" value="Rhomboid-like_sf"/>
</dbReference>
<keyword evidence="4 6" id="KW-0472">Membrane</keyword>
<evidence type="ECO:0000256" key="2">
    <source>
        <dbReference type="ARBA" id="ARBA00022692"/>
    </source>
</evidence>
<reference evidence="8 9" key="1">
    <citation type="submission" date="2021-03" db="EMBL/GenBank/DDBJ databases">
        <title>Sequencing the genomes of 1000 actinobacteria strains.</title>
        <authorList>
            <person name="Klenk H.-P."/>
        </authorList>
    </citation>
    <scope>NUCLEOTIDE SEQUENCE [LARGE SCALE GENOMIC DNA]</scope>
    <source>
        <strain evidence="8 9">DSM 44580</strain>
    </source>
</reference>
<dbReference type="GO" id="GO:0006508">
    <property type="term" value="P:proteolysis"/>
    <property type="evidence" value="ECO:0007669"/>
    <property type="project" value="UniProtKB-KW"/>
</dbReference>
<dbReference type="Proteomes" id="UP001519363">
    <property type="component" value="Unassembled WGS sequence"/>
</dbReference>
<feature type="region of interest" description="Disordered" evidence="5">
    <location>
        <begin position="1"/>
        <end position="23"/>
    </location>
</feature>
<dbReference type="SUPFAM" id="SSF144091">
    <property type="entry name" value="Rhomboid-like"/>
    <property type="match status" value="1"/>
</dbReference>
<name>A0ABS5AJJ7_9PSEU</name>
<feature type="transmembrane region" description="Helical" evidence="6">
    <location>
        <begin position="160"/>
        <end position="178"/>
    </location>
</feature>
<organism evidence="8 9">
    <name type="scientific">Crossiella equi</name>
    <dbReference type="NCBI Taxonomy" id="130796"/>
    <lineage>
        <taxon>Bacteria</taxon>
        <taxon>Bacillati</taxon>
        <taxon>Actinomycetota</taxon>
        <taxon>Actinomycetes</taxon>
        <taxon>Pseudonocardiales</taxon>
        <taxon>Pseudonocardiaceae</taxon>
        <taxon>Crossiella</taxon>
    </lineage>
</organism>
<keyword evidence="8" id="KW-0645">Protease</keyword>
<evidence type="ECO:0000313" key="9">
    <source>
        <dbReference type="Proteomes" id="UP001519363"/>
    </source>
</evidence>
<accession>A0ABS5AJJ7</accession>
<keyword evidence="3 6" id="KW-1133">Transmembrane helix</keyword>
<dbReference type="PANTHER" id="PTHR43731">
    <property type="entry name" value="RHOMBOID PROTEASE"/>
    <property type="match status" value="1"/>
</dbReference>
<dbReference type="GO" id="GO:0008233">
    <property type="term" value="F:peptidase activity"/>
    <property type="evidence" value="ECO:0007669"/>
    <property type="project" value="UniProtKB-KW"/>
</dbReference>
<feature type="transmembrane region" description="Helical" evidence="6">
    <location>
        <begin position="108"/>
        <end position="126"/>
    </location>
</feature>
<dbReference type="InterPro" id="IPR022764">
    <property type="entry name" value="Peptidase_S54_rhomboid_dom"/>
</dbReference>
<comment type="subcellular location">
    <subcellularLocation>
        <location evidence="1">Membrane</location>
        <topology evidence="1">Multi-pass membrane protein</topology>
    </subcellularLocation>
</comment>
<evidence type="ECO:0000256" key="1">
    <source>
        <dbReference type="ARBA" id="ARBA00004141"/>
    </source>
</evidence>
<keyword evidence="8" id="KW-0378">Hydrolase</keyword>
<evidence type="ECO:0000256" key="3">
    <source>
        <dbReference type="ARBA" id="ARBA00022989"/>
    </source>
</evidence>
<gene>
    <name evidence="8" type="ORF">JOF53_005615</name>
</gene>